<name>A0A2M9V3T8_BACFG</name>
<dbReference type="Pfam" id="PF08937">
    <property type="entry name" value="ThsB_TIR"/>
    <property type="match status" value="1"/>
</dbReference>
<proteinExistence type="predicted"/>
<comment type="caution">
    <text evidence="1">The sequence shown here is derived from an EMBL/GenBank/DDBJ whole genome shotgun (WGS) entry which is preliminary data.</text>
</comment>
<evidence type="ECO:0000313" key="1">
    <source>
        <dbReference type="EMBL" id="PJY72983.1"/>
    </source>
</evidence>
<dbReference type="Proteomes" id="UP000231846">
    <property type="component" value="Unassembled WGS sequence"/>
</dbReference>
<dbReference type="Gene3D" id="3.40.50.10140">
    <property type="entry name" value="Toll/interleukin-1 receptor homology (TIR) domain"/>
    <property type="match status" value="1"/>
</dbReference>
<sequence>MSGVTKHIFEHELDDILSMWNTEIKSVTPLLPRKYTKADIIALLKYYYPHEWQSVESKYKYYRTKDKYLKRRFGKSRYNMSEPELLIQRVSAFKKIFSESYKCAHWNAYSERSRVDSSVKLWEARKSKIDRINSKIEIALSKTQQVTPSFINQLIGLYERKNTTQKDKVYILLELKKYYCEKIIQFFFKLNDTELNKQLREEAFFHLQSFNFNPRLRKQRFMRIHAKTKKRKCYLREVYPNERYDIPRNPYELEYRIENSKEQKLKSYDYFISHSSKDSKEVQKLIYVENQQGKNVFCDWINDIDYLKRHLLCDATLKVLEERMKQSKALIFVQSENSLKSIWCKYELNYFRALNSPIYVVDRESIVNNLFSLSQLDDNWFVDPNYKKTALITGEEIN</sequence>
<dbReference type="RefSeq" id="WP_100788716.1">
    <property type="nucleotide sequence ID" value="NZ_JAGJHL010000022.1"/>
</dbReference>
<organism evidence="1 2">
    <name type="scientific">Bacteroides fragilis</name>
    <dbReference type="NCBI Taxonomy" id="817"/>
    <lineage>
        <taxon>Bacteria</taxon>
        <taxon>Pseudomonadati</taxon>
        <taxon>Bacteroidota</taxon>
        <taxon>Bacteroidia</taxon>
        <taxon>Bacteroidales</taxon>
        <taxon>Bacteroidaceae</taxon>
        <taxon>Bacteroides</taxon>
    </lineage>
</organism>
<dbReference type="InterPro" id="IPR035897">
    <property type="entry name" value="Toll_tir_struct_dom_sf"/>
</dbReference>
<accession>A0A2M9V3T8</accession>
<dbReference type="InterPro" id="IPR000157">
    <property type="entry name" value="TIR_dom"/>
</dbReference>
<dbReference type="InterPro" id="IPR015032">
    <property type="entry name" value="ThsB__TIR-like_domain"/>
</dbReference>
<dbReference type="PROSITE" id="PS50104">
    <property type="entry name" value="TIR"/>
    <property type="match status" value="1"/>
</dbReference>
<dbReference type="EMBL" id="PDCW01000029">
    <property type="protein sequence ID" value="PJY72983.1"/>
    <property type="molecule type" value="Genomic_DNA"/>
</dbReference>
<evidence type="ECO:0000313" key="2">
    <source>
        <dbReference type="Proteomes" id="UP000231846"/>
    </source>
</evidence>
<gene>
    <name evidence="1" type="ORF">CQW34_03445</name>
</gene>
<dbReference type="AlphaFoldDB" id="A0A2M9V3T8"/>
<dbReference type="GO" id="GO:0007165">
    <property type="term" value="P:signal transduction"/>
    <property type="evidence" value="ECO:0007669"/>
    <property type="project" value="InterPro"/>
</dbReference>
<protein>
    <submittedName>
        <fullName evidence="1">TIR domain protein</fullName>
    </submittedName>
</protein>
<reference evidence="1 2" key="1">
    <citation type="journal article" date="2017" name="MBio">
        <title>Gut Symbiont Bacteroides fragilis Secretes a Eukaryotic-Like Ubiquitin Protein That Mediates Intraspecies Antagonism.</title>
        <authorList>
            <person name="Chatzidaki-Livanis M."/>
            <person name="Coyne M.J."/>
            <person name="Roelofs K.G."/>
            <person name="Gentyala R.R."/>
            <person name="Caldwell J.M."/>
            <person name="Comstock L.E."/>
        </authorList>
    </citation>
    <scope>NUCLEOTIDE SEQUENCE [LARGE SCALE GENOMIC DNA]</scope>
    <source>
        <strain evidence="1 2">12905</strain>
    </source>
</reference>
<dbReference type="SUPFAM" id="SSF52200">
    <property type="entry name" value="Toll/Interleukin receptor TIR domain"/>
    <property type="match status" value="1"/>
</dbReference>